<dbReference type="Proteomes" id="UP000735302">
    <property type="component" value="Unassembled WGS sequence"/>
</dbReference>
<keyword evidence="4" id="KW-1185">Reference proteome</keyword>
<reference evidence="3 4" key="1">
    <citation type="journal article" date="2021" name="Elife">
        <title>Chloroplast acquisition without the gene transfer in kleptoplastic sea slugs, Plakobranchus ocellatus.</title>
        <authorList>
            <person name="Maeda T."/>
            <person name="Takahashi S."/>
            <person name="Yoshida T."/>
            <person name="Shimamura S."/>
            <person name="Takaki Y."/>
            <person name="Nagai Y."/>
            <person name="Toyoda A."/>
            <person name="Suzuki Y."/>
            <person name="Arimoto A."/>
            <person name="Ishii H."/>
            <person name="Satoh N."/>
            <person name="Nishiyama T."/>
            <person name="Hasebe M."/>
            <person name="Maruyama T."/>
            <person name="Minagawa J."/>
            <person name="Obokata J."/>
            <person name="Shigenobu S."/>
        </authorList>
    </citation>
    <scope>NUCLEOTIDE SEQUENCE [LARGE SCALE GENOMIC DNA]</scope>
</reference>
<feature type="transmembrane region" description="Helical" evidence="2">
    <location>
        <begin position="214"/>
        <end position="235"/>
    </location>
</feature>
<dbReference type="EMBL" id="BLXT01007756">
    <property type="protein sequence ID" value="GFO42098.1"/>
    <property type="molecule type" value="Genomic_DNA"/>
</dbReference>
<feature type="transmembrane region" description="Helical" evidence="2">
    <location>
        <begin position="183"/>
        <end position="202"/>
    </location>
</feature>
<keyword evidence="3" id="KW-0675">Receptor</keyword>
<feature type="transmembrane region" description="Helical" evidence="2">
    <location>
        <begin position="152"/>
        <end position="171"/>
    </location>
</feature>
<name>A0AAV4DDG6_9GAST</name>
<feature type="transmembrane region" description="Helical" evidence="2">
    <location>
        <begin position="255"/>
        <end position="275"/>
    </location>
</feature>
<keyword evidence="2" id="KW-0472">Membrane</keyword>
<evidence type="ECO:0000313" key="4">
    <source>
        <dbReference type="Proteomes" id="UP000735302"/>
    </source>
</evidence>
<dbReference type="AlphaFoldDB" id="A0AAV4DDG6"/>
<evidence type="ECO:0000313" key="3">
    <source>
        <dbReference type="EMBL" id="GFO42098.1"/>
    </source>
</evidence>
<gene>
    <name evidence="3" type="ORF">PoB_006860300</name>
</gene>
<keyword evidence="2" id="KW-0812">Transmembrane</keyword>
<evidence type="ECO:0000256" key="2">
    <source>
        <dbReference type="SAM" id="Phobius"/>
    </source>
</evidence>
<feature type="region of interest" description="Disordered" evidence="1">
    <location>
        <begin position="343"/>
        <end position="375"/>
    </location>
</feature>
<accession>A0AAV4DDG6</accession>
<comment type="caution">
    <text evidence="3">The sequence shown here is derived from an EMBL/GenBank/DDBJ whole genome shotgun (WGS) entry which is preliminary data.</text>
</comment>
<dbReference type="InterPro" id="IPR038050">
    <property type="entry name" value="Neuro_actylchol_rec"/>
</dbReference>
<protein>
    <submittedName>
        <fullName evidence="3">Gamma-aminobutyric acid receptor subunit gamma-2</fullName>
    </submittedName>
</protein>
<evidence type="ECO:0000256" key="1">
    <source>
        <dbReference type="SAM" id="MobiDB-lite"/>
    </source>
</evidence>
<sequence>MLKTSIVASDPAASAYDLLKTSIVGSDPAASAYDLLKISIMGSYPAILAYDLLKPSIVASDPATQAYDLLKTSIMDLSVVISSDLPVDNVELVQDTTYLSSVNPAALQGHQEWSSYRHVDFVRDVTSRELESTNLHPVLIASANVKRKLGSYFWNVAVIVLLILAFTFLLLAVDPTSYDRLNMIALLFLTAVAFKLVVRSMLPTITYLTYLDVYVIFSMIYLILQGAECGLMIHLARFRDIEQVQRYDQAAQTCLIVFLIFFHLVFIIFIQLTAISRRRRMVRLDHEFKENHQQKSRRKVQVWRLGMEKRSVVGQRGLGSDRKPAGKDDLWCYCPELLGTALTQRPEGDPTPSGRPMSRGRPVKRQIYVPREIQS</sequence>
<dbReference type="Gene3D" id="1.20.58.390">
    <property type="entry name" value="Neurotransmitter-gated ion-channel transmembrane domain"/>
    <property type="match status" value="1"/>
</dbReference>
<proteinExistence type="predicted"/>
<organism evidence="3 4">
    <name type="scientific">Plakobranchus ocellatus</name>
    <dbReference type="NCBI Taxonomy" id="259542"/>
    <lineage>
        <taxon>Eukaryota</taxon>
        <taxon>Metazoa</taxon>
        <taxon>Spiralia</taxon>
        <taxon>Lophotrochozoa</taxon>
        <taxon>Mollusca</taxon>
        <taxon>Gastropoda</taxon>
        <taxon>Heterobranchia</taxon>
        <taxon>Euthyneura</taxon>
        <taxon>Panpulmonata</taxon>
        <taxon>Sacoglossa</taxon>
        <taxon>Placobranchoidea</taxon>
        <taxon>Plakobranchidae</taxon>
        <taxon>Plakobranchus</taxon>
    </lineage>
</organism>
<keyword evidence="2" id="KW-1133">Transmembrane helix</keyword>